<reference evidence="1 2" key="1">
    <citation type="submission" date="2017-06" db="EMBL/GenBank/DDBJ databases">
        <title>Genome sequencing of cyanobaciteial culture collection at National Institute for Environmental Studies (NIES).</title>
        <authorList>
            <person name="Hirose Y."/>
            <person name="Shimura Y."/>
            <person name="Fujisawa T."/>
            <person name="Nakamura Y."/>
            <person name="Kawachi M."/>
        </authorList>
    </citation>
    <scope>NUCLEOTIDE SEQUENCE [LARGE SCALE GENOMIC DNA]</scope>
    <source>
        <strain evidence="1 2">NIES-2135</strain>
    </source>
</reference>
<organism evidence="1 2">
    <name type="scientific">Leptolyngbya boryana NIES-2135</name>
    <dbReference type="NCBI Taxonomy" id="1973484"/>
    <lineage>
        <taxon>Bacteria</taxon>
        <taxon>Bacillati</taxon>
        <taxon>Cyanobacteriota</taxon>
        <taxon>Cyanophyceae</taxon>
        <taxon>Leptolyngbyales</taxon>
        <taxon>Leptolyngbyaceae</taxon>
        <taxon>Leptolyngbya group</taxon>
        <taxon>Leptolyngbya</taxon>
    </lineage>
</organism>
<dbReference type="Proteomes" id="UP000217895">
    <property type="component" value="Chromosome"/>
</dbReference>
<evidence type="ECO:0000313" key="1">
    <source>
        <dbReference type="EMBL" id="BAY57926.1"/>
    </source>
</evidence>
<accession>A0A1Z4JMJ8</accession>
<name>A0A1Z4JMJ8_LEPBY</name>
<proteinExistence type="predicted"/>
<gene>
    <name evidence="1" type="ORF">NIES2135_47990</name>
</gene>
<dbReference type="AlphaFoldDB" id="A0A1Z4JMJ8"/>
<protein>
    <submittedName>
        <fullName evidence="1">Uncharacterized protein</fullName>
    </submittedName>
</protein>
<dbReference type="EMBL" id="AP018203">
    <property type="protein sequence ID" value="BAY57926.1"/>
    <property type="molecule type" value="Genomic_DNA"/>
</dbReference>
<keyword evidence="2" id="KW-1185">Reference proteome</keyword>
<sequence length="415" mass="46364">MMFPGWEVTRMIPSDVIMGLITGQYKAYGGVIRWAAGTGHGGQIVRHILPASSQVLNLIPGLNFIPGIVNSMQMSDLKDTVQQNTVLLTQLSSQVGSLSQTTQQVLQIATGTAVLSGLGLVVSSVGFIAINNKLSKIDDRLKSIQKDIQDIQHFLASNERAKLFASLDALTKLDKTPIDHRYTILHDSRRTLSEINMRYRELLLSATTIETAMAYEEYFTLTALAQARCSAELGMLDVAQHEIQETNQIWQTQGRRIAKEILVGEYPERFLASDFVDAVSVAELVEWLDFANEETKRYSWIDDLRRKVDETWYSTGWIPVLHGGSGLNKNIGIGLEKERTMIIPSLRKLAARSNVLEGYVAQYDLLVSHDLTPTEFEHKVAALPESSAVDGYFILEPTEKATPKRLPFQIPMKTR</sequence>
<evidence type="ECO:0000313" key="2">
    <source>
        <dbReference type="Proteomes" id="UP000217895"/>
    </source>
</evidence>